<feature type="domain" description="PXA" evidence="3">
    <location>
        <begin position="108"/>
        <end position="267"/>
    </location>
</feature>
<evidence type="ECO:0000259" key="3">
    <source>
        <dbReference type="Pfam" id="PF02194"/>
    </source>
</evidence>
<keyword evidence="2" id="KW-0472">Membrane</keyword>
<feature type="region of interest" description="Disordered" evidence="1">
    <location>
        <begin position="421"/>
        <end position="442"/>
    </location>
</feature>
<dbReference type="OrthoDB" id="5582218at2759"/>
<feature type="transmembrane region" description="Helical" evidence="2">
    <location>
        <begin position="38"/>
        <end position="59"/>
    </location>
</feature>
<keyword evidence="2" id="KW-0812">Transmembrane</keyword>
<evidence type="ECO:0000256" key="2">
    <source>
        <dbReference type="SAM" id="Phobius"/>
    </source>
</evidence>
<dbReference type="Pfam" id="PF02194">
    <property type="entry name" value="PXA"/>
    <property type="match status" value="1"/>
</dbReference>
<evidence type="ECO:0000313" key="4">
    <source>
        <dbReference type="EMBL" id="CAG9782605.1"/>
    </source>
</evidence>
<name>A0A9N9N2U5_9NEOP</name>
<keyword evidence="2" id="KW-1133">Transmembrane helix</keyword>
<sequence length="608" mass="68422">MFLIKTNLLESLTVISCSGTIICILLNCVTNISPISGAWFLAYIFIVFVISISLSFKFLQWVLHLNKPIRYDLEGLVKDYPYLSSLIRILPQPGKRSKQECKEYDTNELSIITTVLERKLVSSWYVQYISQEIGFPFACKQLLDQMIGKCFQICNKVETKDVYVDVCAILTSHLKEYRKALKRHDKSSNVSVESLYKKSHPISNPDKNLTSTEHCTNVLRVVLKELVPWELWDTPQSELLVRILANRLDSFIDNTLTNPAWLNEKLLTYLKVQEVKQADKKVHVESNNENVTEAKEETIVEQKPEKPTVESALTTMITKTTAPILHRAINEEFTSDNILQIDPINIIEEVPVKSTEPVDIKSSPVMRQKRGRQGRNEVKIYDRIIEGSVKTWETDIDLQCISLGQDLLASLDGEITLSRLWGQDGEPEGSPNPPRSKSPQPLWFGEEDAIDLELADTSPKEPSPVRKELSPKPTDALLKDLQTTVHQAKTKIGDLQVPPNVNIDVPRKQYSGDEAAGMMEGLLDFGIAGLKKGLRLTGLSDDSLEKPSSHTHKERIERISPPEGRAREAVPTSVTQREDNGINSVPPLLKQQRVISQDSVRAADLTAG</sequence>
<gene>
    <name evidence="4" type="ORF">DIATSA_LOCUS848</name>
</gene>
<feature type="region of interest" description="Disordered" evidence="1">
    <location>
        <begin position="541"/>
        <end position="590"/>
    </location>
</feature>
<dbReference type="AlphaFoldDB" id="A0A9N9N2U5"/>
<feature type="transmembrane region" description="Helical" evidence="2">
    <location>
        <begin position="12"/>
        <end position="32"/>
    </location>
</feature>
<organism evidence="4 5">
    <name type="scientific">Diatraea saccharalis</name>
    <name type="common">sugarcane borer</name>
    <dbReference type="NCBI Taxonomy" id="40085"/>
    <lineage>
        <taxon>Eukaryota</taxon>
        <taxon>Metazoa</taxon>
        <taxon>Ecdysozoa</taxon>
        <taxon>Arthropoda</taxon>
        <taxon>Hexapoda</taxon>
        <taxon>Insecta</taxon>
        <taxon>Pterygota</taxon>
        <taxon>Neoptera</taxon>
        <taxon>Endopterygota</taxon>
        <taxon>Lepidoptera</taxon>
        <taxon>Glossata</taxon>
        <taxon>Ditrysia</taxon>
        <taxon>Pyraloidea</taxon>
        <taxon>Crambidae</taxon>
        <taxon>Crambinae</taxon>
        <taxon>Diatraea</taxon>
    </lineage>
</organism>
<protein>
    <recommendedName>
        <fullName evidence="3">PXA domain-containing protein</fullName>
    </recommendedName>
</protein>
<dbReference type="GO" id="GO:0035091">
    <property type="term" value="F:phosphatidylinositol binding"/>
    <property type="evidence" value="ECO:0007669"/>
    <property type="project" value="TreeGrafter"/>
</dbReference>
<dbReference type="PANTHER" id="PTHR22775:SF3">
    <property type="entry name" value="SORTING NEXIN-13"/>
    <property type="match status" value="1"/>
</dbReference>
<evidence type="ECO:0000256" key="1">
    <source>
        <dbReference type="SAM" id="MobiDB-lite"/>
    </source>
</evidence>
<keyword evidence="5" id="KW-1185">Reference proteome</keyword>
<dbReference type="PANTHER" id="PTHR22775">
    <property type="entry name" value="SORTING NEXIN"/>
    <property type="match status" value="1"/>
</dbReference>
<proteinExistence type="predicted"/>
<reference evidence="4" key="2">
    <citation type="submission" date="2022-10" db="EMBL/GenBank/DDBJ databases">
        <authorList>
            <consortium name="ENA_rothamsted_submissions"/>
            <consortium name="culmorum"/>
            <person name="King R."/>
        </authorList>
    </citation>
    <scope>NUCLEOTIDE SEQUENCE</scope>
</reference>
<accession>A0A9N9N2U5</accession>
<reference evidence="4" key="1">
    <citation type="submission" date="2021-12" db="EMBL/GenBank/DDBJ databases">
        <authorList>
            <person name="King R."/>
        </authorList>
    </citation>
    <scope>NUCLEOTIDE SEQUENCE</scope>
</reference>
<dbReference type="Proteomes" id="UP001153714">
    <property type="component" value="Chromosome 1"/>
</dbReference>
<dbReference type="EMBL" id="OU893332">
    <property type="protein sequence ID" value="CAG9782605.1"/>
    <property type="molecule type" value="Genomic_DNA"/>
</dbReference>
<dbReference type="InterPro" id="IPR003114">
    <property type="entry name" value="Phox_assoc"/>
</dbReference>
<evidence type="ECO:0000313" key="5">
    <source>
        <dbReference type="Proteomes" id="UP001153714"/>
    </source>
</evidence>
<feature type="compositionally biased region" description="Basic and acidic residues" evidence="1">
    <location>
        <begin position="554"/>
        <end position="568"/>
    </location>
</feature>